<dbReference type="RefSeq" id="WP_324259280.1">
    <property type="nucleotide sequence ID" value="NZ_JAYKTU010000006.1"/>
</dbReference>
<evidence type="ECO:0000313" key="1">
    <source>
        <dbReference type="EMBL" id="MFC3115354.1"/>
    </source>
</evidence>
<accession>A0ABV7FGJ6</accession>
<keyword evidence="2" id="KW-1185">Reference proteome</keyword>
<reference evidence="2" key="1">
    <citation type="journal article" date="2019" name="Int. J. Syst. Evol. Microbiol.">
        <title>The Global Catalogue of Microorganisms (GCM) 10K type strain sequencing project: providing services to taxonomists for standard genome sequencing and annotation.</title>
        <authorList>
            <consortium name="The Broad Institute Genomics Platform"/>
            <consortium name="The Broad Institute Genome Sequencing Center for Infectious Disease"/>
            <person name="Wu L."/>
            <person name="Ma J."/>
        </authorList>
    </citation>
    <scope>NUCLEOTIDE SEQUENCE [LARGE SCALE GENOMIC DNA]</scope>
    <source>
        <strain evidence="2">KCTC 52237</strain>
    </source>
</reference>
<sequence>MSSFYEIIELTNGDVALQRADSETGEPLVTIRFSQESLAFLGEEKFMVAKAMIEAGMEAAGEIADQQAEAQLDGSFDELTDLEKMMLH</sequence>
<dbReference type="Proteomes" id="UP001595555">
    <property type="component" value="Unassembled WGS sequence"/>
</dbReference>
<name>A0ABV7FGJ6_9GAMM</name>
<evidence type="ECO:0000313" key="2">
    <source>
        <dbReference type="Proteomes" id="UP001595555"/>
    </source>
</evidence>
<organism evidence="1 2">
    <name type="scientific">Cellvibrio fontiphilus</name>
    <dbReference type="NCBI Taxonomy" id="1815559"/>
    <lineage>
        <taxon>Bacteria</taxon>
        <taxon>Pseudomonadati</taxon>
        <taxon>Pseudomonadota</taxon>
        <taxon>Gammaproteobacteria</taxon>
        <taxon>Cellvibrionales</taxon>
        <taxon>Cellvibrionaceae</taxon>
        <taxon>Cellvibrio</taxon>
    </lineage>
</organism>
<gene>
    <name evidence="1" type="ORF">ACFODX_07275</name>
</gene>
<comment type="caution">
    <text evidence="1">The sequence shown here is derived from an EMBL/GenBank/DDBJ whole genome shotgun (WGS) entry which is preliminary data.</text>
</comment>
<dbReference type="EMBL" id="JBHRTF010000003">
    <property type="protein sequence ID" value="MFC3115354.1"/>
    <property type="molecule type" value="Genomic_DNA"/>
</dbReference>
<protein>
    <submittedName>
        <fullName evidence="1">Uncharacterized protein</fullName>
    </submittedName>
</protein>
<proteinExistence type="predicted"/>